<evidence type="ECO:0000313" key="2">
    <source>
        <dbReference type="Proteomes" id="UP001220395"/>
    </source>
</evidence>
<protein>
    <submittedName>
        <fullName evidence="1">Regulatory protein GemA</fullName>
    </submittedName>
</protein>
<evidence type="ECO:0000313" key="1">
    <source>
        <dbReference type="EMBL" id="WCT72076.1"/>
    </source>
</evidence>
<gene>
    <name evidence="1" type="ORF">PQ455_10490</name>
</gene>
<dbReference type="EMBL" id="CP117411">
    <property type="protein sequence ID" value="WCT72076.1"/>
    <property type="molecule type" value="Genomic_DNA"/>
</dbReference>
<name>A0ABY7TFR8_9SPHN</name>
<sequence>MSAAVSRPAQFAANPRRRALIAKVHVAKKELGLTDDDYMAVLMDVAGVSSAADCSDGQLVDVVERFKSRGFTAKAAASAPRPQRGGRPAADHKVAGKARAMWISLHQLGAVRNPSEQALEAFACRQLGCERMQWADQRLGYRLIEALKAMAEREGWSQELSAVAPDRAVRTLRLRLVAAILAKLKSAKIAPRDWSVEQAAWSLLGMRFDTGHIFASDGDLGVLAAGLGEKLRAARGV</sequence>
<proteinExistence type="predicted"/>
<dbReference type="Proteomes" id="UP001220395">
    <property type="component" value="Chromosome"/>
</dbReference>
<dbReference type="RefSeq" id="WP_273686026.1">
    <property type="nucleotide sequence ID" value="NZ_CP117411.1"/>
</dbReference>
<reference evidence="1 2" key="1">
    <citation type="submission" date="2023-02" db="EMBL/GenBank/DDBJ databases">
        <title>Genome sequence of Sphingomonas naphthae.</title>
        <authorList>
            <person name="Kim S."/>
            <person name="Heo J."/>
            <person name="Kwon S.-W."/>
        </authorList>
    </citation>
    <scope>NUCLEOTIDE SEQUENCE [LARGE SCALE GENOMIC DNA]</scope>
    <source>
        <strain evidence="1 2">KACC 18716</strain>
    </source>
</reference>
<dbReference type="Pfam" id="PF06252">
    <property type="entry name" value="GemA"/>
    <property type="match status" value="1"/>
</dbReference>
<dbReference type="InterPro" id="IPR009363">
    <property type="entry name" value="Phage_Mu_Gp16"/>
</dbReference>
<accession>A0ABY7TFR8</accession>
<organism evidence="1 2">
    <name type="scientific">Sphingomonas naphthae</name>
    <dbReference type="NCBI Taxonomy" id="1813468"/>
    <lineage>
        <taxon>Bacteria</taxon>
        <taxon>Pseudomonadati</taxon>
        <taxon>Pseudomonadota</taxon>
        <taxon>Alphaproteobacteria</taxon>
        <taxon>Sphingomonadales</taxon>
        <taxon>Sphingomonadaceae</taxon>
        <taxon>Sphingomonas</taxon>
    </lineage>
</organism>
<keyword evidence="2" id="KW-1185">Reference proteome</keyword>